<dbReference type="InterPro" id="IPR001926">
    <property type="entry name" value="TrpB-like_PALP"/>
</dbReference>
<comment type="cofactor">
    <cofactor evidence="1">
        <name>pyridoxal 5'-phosphate</name>
        <dbReference type="ChEBI" id="CHEBI:597326"/>
    </cofactor>
</comment>
<evidence type="ECO:0000313" key="12">
    <source>
        <dbReference type="Proteomes" id="UP001139006"/>
    </source>
</evidence>
<comment type="caution">
    <text evidence="11">The sequence shown here is derived from an EMBL/GenBank/DDBJ whole genome shotgun (WGS) entry which is preliminary data.</text>
</comment>
<evidence type="ECO:0000256" key="7">
    <source>
        <dbReference type="ARBA" id="ARBA00022898"/>
    </source>
</evidence>
<feature type="domain" description="Tryptophan synthase beta chain-like PALP" evidence="10">
    <location>
        <begin position="8"/>
        <end position="291"/>
    </location>
</feature>
<dbReference type="EMBL" id="JAIULA010000030">
    <property type="protein sequence ID" value="MCP0887943.1"/>
    <property type="molecule type" value="Genomic_DNA"/>
</dbReference>
<comment type="pathway">
    <text evidence="2">Amino-acid biosynthesis; L-cysteine biosynthesis; L-cysteine from L-serine: step 2/2.</text>
</comment>
<evidence type="ECO:0000256" key="1">
    <source>
        <dbReference type="ARBA" id="ARBA00001933"/>
    </source>
</evidence>
<organism evidence="11 12">
    <name type="scientific">Ligilactobacillus ubinensis</name>
    <dbReference type="NCBI Taxonomy" id="2876789"/>
    <lineage>
        <taxon>Bacteria</taxon>
        <taxon>Bacillati</taxon>
        <taxon>Bacillota</taxon>
        <taxon>Bacilli</taxon>
        <taxon>Lactobacillales</taxon>
        <taxon>Lactobacillaceae</taxon>
        <taxon>Ligilactobacillus</taxon>
    </lineage>
</organism>
<evidence type="ECO:0000256" key="2">
    <source>
        <dbReference type="ARBA" id="ARBA00004962"/>
    </source>
</evidence>
<dbReference type="AlphaFoldDB" id="A0A9X2FSN6"/>
<gene>
    <name evidence="11" type="ORF">LB941_11435</name>
</gene>
<dbReference type="Proteomes" id="UP001139006">
    <property type="component" value="Unassembled WGS sequence"/>
</dbReference>
<dbReference type="Gene3D" id="3.40.50.1100">
    <property type="match status" value="2"/>
</dbReference>
<sequence length="304" mass="32636">MLVSNVFSLIGDTPLLEIGIPVPNDSKIFAKLEFLNPGGSVKDRLGMSLIEAAIKRGDIDDKTTIIEPTAGNTGIGVALAAVKYQLTTILVVPEQFSIEKQMLMKALGAKIIHTPHELGMKGAIVKSKELAAEIKNAYVPNQFYNLDNPAAYEKTLGKEILKDLATQKIDAFVAGVGSGGTFVGTVKPLLKQYPKLKTVVVQPEGSILDNKPAHAHKTEGIGVEMVPPFFKDVRIDEIKTISDKDAFSYVALAAKKLGLFIGSSSGAALAASLKLAKTLPRKSNIVTIFPDSSERYLSKGIYKN</sequence>
<evidence type="ECO:0000256" key="3">
    <source>
        <dbReference type="ARBA" id="ARBA00007103"/>
    </source>
</evidence>
<dbReference type="GO" id="GO:0004124">
    <property type="term" value="F:cysteine synthase activity"/>
    <property type="evidence" value="ECO:0007669"/>
    <property type="project" value="UniProtKB-EC"/>
</dbReference>
<name>A0A9X2FSN6_9LACO</name>
<dbReference type="CDD" id="cd01561">
    <property type="entry name" value="CBS_like"/>
    <property type="match status" value="1"/>
</dbReference>
<dbReference type="RefSeq" id="WP_253362102.1">
    <property type="nucleotide sequence ID" value="NZ_JAIULA010000030.1"/>
</dbReference>
<dbReference type="Pfam" id="PF00291">
    <property type="entry name" value="PALP"/>
    <property type="match status" value="1"/>
</dbReference>
<keyword evidence="12" id="KW-1185">Reference proteome</keyword>
<evidence type="ECO:0000256" key="8">
    <source>
        <dbReference type="ARBA" id="ARBA00023192"/>
    </source>
</evidence>
<dbReference type="InterPro" id="IPR036052">
    <property type="entry name" value="TrpB-like_PALP_sf"/>
</dbReference>
<dbReference type="PANTHER" id="PTHR10314">
    <property type="entry name" value="CYSTATHIONINE BETA-SYNTHASE"/>
    <property type="match status" value="1"/>
</dbReference>
<proteinExistence type="inferred from homology"/>
<accession>A0A9X2FSN6</accession>
<evidence type="ECO:0000256" key="4">
    <source>
        <dbReference type="ARBA" id="ARBA00012681"/>
    </source>
</evidence>
<comment type="similarity">
    <text evidence="3">Belongs to the cysteine synthase/cystathionine beta-synthase family.</text>
</comment>
<reference evidence="11 12" key="1">
    <citation type="journal article" date="2023" name="Int. J. Syst. Evol. Microbiol.">
        <title>Ligilactobacillus ubinensis sp. nov., a novel species isolated from the wild ferment of a durian fruit (Durio zibethinus).</title>
        <authorList>
            <person name="Heng Y.C."/>
            <person name="Menon N."/>
            <person name="Chen B."/>
            <person name="Loo B.Z.L."/>
            <person name="Wong G.W.J."/>
            <person name="Lim A.C.H."/>
            <person name="Silvaraju S."/>
            <person name="Kittelmann S."/>
        </authorList>
    </citation>
    <scope>NUCLEOTIDE SEQUENCE [LARGE SCALE GENOMIC DNA]</scope>
    <source>
        <strain evidence="11 12">WILCCON 0076</strain>
    </source>
</reference>
<keyword evidence="8" id="KW-0198">Cysteine biosynthesis</keyword>
<evidence type="ECO:0000259" key="10">
    <source>
        <dbReference type="Pfam" id="PF00291"/>
    </source>
</evidence>
<keyword evidence="7" id="KW-0663">Pyridoxal phosphate</keyword>
<evidence type="ECO:0000313" key="11">
    <source>
        <dbReference type="EMBL" id="MCP0887943.1"/>
    </source>
</evidence>
<dbReference type="PROSITE" id="PS00901">
    <property type="entry name" value="CYS_SYNTHASE"/>
    <property type="match status" value="1"/>
</dbReference>
<evidence type="ECO:0000256" key="6">
    <source>
        <dbReference type="ARBA" id="ARBA00022679"/>
    </source>
</evidence>
<dbReference type="InterPro" id="IPR050214">
    <property type="entry name" value="Cys_Synth/Cystath_Beta-Synth"/>
</dbReference>
<keyword evidence="6" id="KW-0808">Transferase</keyword>
<dbReference type="EC" id="2.5.1.47" evidence="4"/>
<protein>
    <recommendedName>
        <fullName evidence="4">cysteine synthase</fullName>
        <ecNumber evidence="4">2.5.1.47</ecNumber>
    </recommendedName>
</protein>
<keyword evidence="5" id="KW-0028">Amino-acid biosynthesis</keyword>
<evidence type="ECO:0000256" key="5">
    <source>
        <dbReference type="ARBA" id="ARBA00022605"/>
    </source>
</evidence>
<evidence type="ECO:0000256" key="9">
    <source>
        <dbReference type="ARBA" id="ARBA00047931"/>
    </source>
</evidence>
<dbReference type="FunFam" id="3.40.50.1100:FF:000006">
    <property type="entry name" value="Cysteine synthase"/>
    <property type="match status" value="1"/>
</dbReference>
<dbReference type="GO" id="GO:0006535">
    <property type="term" value="P:cysteine biosynthetic process from serine"/>
    <property type="evidence" value="ECO:0007669"/>
    <property type="project" value="InterPro"/>
</dbReference>
<dbReference type="InterPro" id="IPR001216">
    <property type="entry name" value="P-phosphate_BS"/>
</dbReference>
<comment type="catalytic activity">
    <reaction evidence="9">
        <text>O-acetyl-L-serine + hydrogen sulfide = L-cysteine + acetate</text>
        <dbReference type="Rhea" id="RHEA:14829"/>
        <dbReference type="ChEBI" id="CHEBI:29919"/>
        <dbReference type="ChEBI" id="CHEBI:30089"/>
        <dbReference type="ChEBI" id="CHEBI:35235"/>
        <dbReference type="ChEBI" id="CHEBI:58340"/>
        <dbReference type="EC" id="2.5.1.47"/>
    </reaction>
</comment>
<dbReference type="SUPFAM" id="SSF53686">
    <property type="entry name" value="Tryptophan synthase beta subunit-like PLP-dependent enzymes"/>
    <property type="match status" value="1"/>
</dbReference>